<accession>A0AAD5L886</accession>
<evidence type="ECO:0000256" key="2">
    <source>
        <dbReference type="ARBA" id="ARBA00022737"/>
    </source>
</evidence>
<dbReference type="EMBL" id="WJBH02000005">
    <property type="protein sequence ID" value="KAI9557965.1"/>
    <property type="molecule type" value="Genomic_DNA"/>
</dbReference>
<feature type="compositionally biased region" description="Polar residues" evidence="4">
    <location>
        <begin position="199"/>
        <end position="216"/>
    </location>
</feature>
<feature type="repeat" description="WD" evidence="3">
    <location>
        <begin position="483"/>
        <end position="519"/>
    </location>
</feature>
<dbReference type="InterPro" id="IPR036322">
    <property type="entry name" value="WD40_repeat_dom_sf"/>
</dbReference>
<gene>
    <name evidence="5" type="ORF">GHT06_014718</name>
</gene>
<dbReference type="SUPFAM" id="SSF50978">
    <property type="entry name" value="WD40 repeat-like"/>
    <property type="match status" value="1"/>
</dbReference>
<dbReference type="PROSITE" id="PS00678">
    <property type="entry name" value="WD_REPEATS_1"/>
    <property type="match status" value="1"/>
</dbReference>
<sequence>MKSDDKFKSSSPSPISVLESTRKDFEALLGSTNSSSEEDKVKKTKQTNQTKRQRLKKQEKHHSSVIEHVELHEFPPGQHKAKKSAQQGIVQVESSHSNPAFWYEDEQRHERSSNSSSSSSRNSKDVREAKCLDTSPIIVQSTITGKAAKNESSFSTDVSSENENSEKIASVATAASQSRTSLSSSSSSKSYAKGKSHKPQQTPQQSKSESPCSSLNHLHTEVSSDCGQTAECLPSVPSVLKVIVHQCERLVLDQPKSQPLVVVHAVSSKTGRYILNNKVPVPPQFTGAWIHQVFSSNTVPEWNQEMIFELDVDKCLAEIIFLFELLNEPNTNNSSLLAWGFLRPISRIGVKHLNKKIQLQLYKVPFRRLFHEPSRPNISDLFNWFNSAHKEKYPATLFVTLVSSKSTNFPTTQEENRFSVASPLRGGRLSGQAFKLPTRRSFTYEAETGALMACYRSDGSSLAIALTNGDILIYQNSTISLHLKGHHGNVYDLHWNTNDRGQNWRLLSCGSDCTARVWNGTNDVVLPHPAYVYCARFGDSDRIVTGCYDQMIRLWELNSLTPQLIGTYLQHAAPINSLCWDSHGRLFSADAIGSIGVWNFDHSGLRFERTLNESTEEYRNQTPINCLSFHPSGGRLLVHYRGNKIFLLDPKSGRPLVSYTGIYNPRLRLISNITPCGGFVVSGSEDGSVHWFDLERGDLVAVTTLPMSKAHPIMAVAFHPSDHTVAVCSLSSECCFTLLEFNNADSNTQGFSIITFPRTVQTIASPIANGLRKNSIINGANCTPTLDKLERIFRKLDLVMDWSESHKTSLENEDHN</sequence>
<feature type="compositionally biased region" description="Polar residues" evidence="4">
    <location>
        <begin position="137"/>
        <end position="162"/>
    </location>
</feature>
<keyword evidence="6" id="KW-1185">Reference proteome</keyword>
<dbReference type="InterPro" id="IPR019775">
    <property type="entry name" value="WD40_repeat_CS"/>
</dbReference>
<keyword evidence="2" id="KW-0677">Repeat</keyword>
<dbReference type="SMART" id="SM00320">
    <property type="entry name" value="WD40"/>
    <property type="match status" value="7"/>
</dbReference>
<dbReference type="Gene3D" id="2.130.10.10">
    <property type="entry name" value="YVTN repeat-like/Quinoprotein amine dehydrogenase"/>
    <property type="match status" value="1"/>
</dbReference>
<evidence type="ECO:0000256" key="1">
    <source>
        <dbReference type="ARBA" id="ARBA00022574"/>
    </source>
</evidence>
<dbReference type="PROSITE" id="PS50082">
    <property type="entry name" value="WD_REPEATS_2"/>
    <property type="match status" value="2"/>
</dbReference>
<dbReference type="GO" id="GO:0036064">
    <property type="term" value="C:ciliary basal body"/>
    <property type="evidence" value="ECO:0007669"/>
    <property type="project" value="TreeGrafter"/>
</dbReference>
<evidence type="ECO:0000256" key="4">
    <source>
        <dbReference type="SAM" id="MobiDB-lite"/>
    </source>
</evidence>
<organism evidence="5 6">
    <name type="scientific">Daphnia sinensis</name>
    <dbReference type="NCBI Taxonomy" id="1820382"/>
    <lineage>
        <taxon>Eukaryota</taxon>
        <taxon>Metazoa</taxon>
        <taxon>Ecdysozoa</taxon>
        <taxon>Arthropoda</taxon>
        <taxon>Crustacea</taxon>
        <taxon>Branchiopoda</taxon>
        <taxon>Diplostraca</taxon>
        <taxon>Cladocera</taxon>
        <taxon>Anomopoda</taxon>
        <taxon>Daphniidae</taxon>
        <taxon>Daphnia</taxon>
        <taxon>Daphnia similis group</taxon>
    </lineage>
</organism>
<reference evidence="5 6" key="1">
    <citation type="submission" date="2022-05" db="EMBL/GenBank/DDBJ databases">
        <title>A multi-omics perspective on studying reproductive biology in Daphnia sinensis.</title>
        <authorList>
            <person name="Jia J."/>
        </authorList>
    </citation>
    <scope>NUCLEOTIDE SEQUENCE [LARGE SCALE GENOMIC DNA]</scope>
    <source>
        <strain evidence="5 6">WSL</strain>
    </source>
</reference>
<evidence type="ECO:0000313" key="6">
    <source>
        <dbReference type="Proteomes" id="UP000820818"/>
    </source>
</evidence>
<proteinExistence type="predicted"/>
<evidence type="ECO:0000256" key="3">
    <source>
        <dbReference type="PROSITE-ProRule" id="PRU00221"/>
    </source>
</evidence>
<feature type="compositionally biased region" description="Low complexity" evidence="4">
    <location>
        <begin position="176"/>
        <end position="191"/>
    </location>
</feature>
<protein>
    <submittedName>
        <fullName evidence="5">Uncharacterized protein</fullName>
    </submittedName>
</protein>
<feature type="repeat" description="WD" evidence="3">
    <location>
        <begin position="525"/>
        <end position="559"/>
    </location>
</feature>
<feature type="compositionally biased region" description="Polar residues" evidence="4">
    <location>
        <begin position="84"/>
        <end position="98"/>
    </location>
</feature>
<feature type="region of interest" description="Disordered" evidence="4">
    <location>
        <begin position="1"/>
        <end position="216"/>
    </location>
</feature>
<dbReference type="InterPro" id="IPR001680">
    <property type="entry name" value="WD40_rpt"/>
</dbReference>
<dbReference type="Proteomes" id="UP000820818">
    <property type="component" value="Linkage Group LG5"/>
</dbReference>
<dbReference type="GO" id="GO:0044458">
    <property type="term" value="P:motile cilium assembly"/>
    <property type="evidence" value="ECO:0007669"/>
    <property type="project" value="TreeGrafter"/>
</dbReference>
<feature type="compositionally biased region" description="Basic and acidic residues" evidence="4">
    <location>
        <begin position="122"/>
        <end position="131"/>
    </location>
</feature>
<evidence type="ECO:0000313" key="5">
    <source>
        <dbReference type="EMBL" id="KAI9557965.1"/>
    </source>
</evidence>
<name>A0AAD5L886_9CRUS</name>
<keyword evidence="1 3" id="KW-0853">WD repeat</keyword>
<dbReference type="PANTHER" id="PTHR44499">
    <property type="entry name" value="JOUBERIN"/>
    <property type="match status" value="1"/>
</dbReference>
<feature type="compositionally biased region" description="Basic residues" evidence="4">
    <location>
        <begin position="51"/>
        <end position="60"/>
    </location>
</feature>
<feature type="compositionally biased region" description="Basic and acidic residues" evidence="4">
    <location>
        <begin position="61"/>
        <end position="73"/>
    </location>
</feature>
<dbReference type="InterPro" id="IPR052803">
    <property type="entry name" value="Cilium-Associated_Jouberin"/>
</dbReference>
<comment type="caution">
    <text evidence="5">The sequence shown here is derived from an EMBL/GenBank/DDBJ whole genome shotgun (WGS) entry which is preliminary data.</text>
</comment>
<dbReference type="Pfam" id="PF00400">
    <property type="entry name" value="WD40"/>
    <property type="match status" value="2"/>
</dbReference>
<dbReference type="PANTHER" id="PTHR44499:SF1">
    <property type="entry name" value="JOUBERIN"/>
    <property type="match status" value="1"/>
</dbReference>
<dbReference type="InterPro" id="IPR015943">
    <property type="entry name" value="WD40/YVTN_repeat-like_dom_sf"/>
</dbReference>
<dbReference type="AlphaFoldDB" id="A0AAD5L886"/>